<evidence type="ECO:0000313" key="3">
    <source>
        <dbReference type="Proteomes" id="UP000014155"/>
    </source>
</evidence>
<dbReference type="STRING" id="1195236.CTER_5308"/>
<gene>
    <name evidence="2" type="ORF">CTER_5308</name>
</gene>
<comment type="caution">
    <text evidence="2">The sequence shown here is derived from an EMBL/GenBank/DDBJ whole genome shotgun (WGS) entry which is preliminary data.</text>
</comment>
<dbReference type="EMBL" id="AORV01000072">
    <property type="protein sequence ID" value="EMS69165.1"/>
    <property type="molecule type" value="Genomic_DNA"/>
</dbReference>
<dbReference type="AlphaFoldDB" id="S0FF11"/>
<protein>
    <submittedName>
        <fullName evidence="2">Nitroreductase family</fullName>
    </submittedName>
</protein>
<accession>S0FF11</accession>
<feature type="domain" description="Nitroreductase" evidence="1">
    <location>
        <begin position="8"/>
        <end position="32"/>
    </location>
</feature>
<organism evidence="2 3">
    <name type="scientific">Ruminiclostridium cellobioparum subsp. termitidis CT1112</name>
    <dbReference type="NCBI Taxonomy" id="1195236"/>
    <lineage>
        <taxon>Bacteria</taxon>
        <taxon>Bacillati</taxon>
        <taxon>Bacillota</taxon>
        <taxon>Clostridia</taxon>
        <taxon>Eubacteriales</taxon>
        <taxon>Oscillospiraceae</taxon>
        <taxon>Ruminiclostridium</taxon>
    </lineage>
</organism>
<reference evidence="2 3" key="1">
    <citation type="journal article" date="2013" name="Genome Announc.">
        <title>Draft Genome Sequence of the Cellulolytic, Mesophilic, Anaerobic Bacterium Clostridium termitidis Strain CT1112 (DSM 5398).</title>
        <authorList>
            <person name="Lal S."/>
            <person name="Ramachandran U."/>
            <person name="Zhang X."/>
            <person name="Munir R."/>
            <person name="Sparling R."/>
            <person name="Levin D.B."/>
        </authorList>
    </citation>
    <scope>NUCLEOTIDE SEQUENCE [LARGE SCALE GENOMIC DNA]</scope>
    <source>
        <strain evidence="2 3">CT1112</strain>
    </source>
</reference>
<proteinExistence type="predicted"/>
<name>S0FF11_RUMCE</name>
<dbReference type="Proteomes" id="UP000014155">
    <property type="component" value="Unassembled WGS sequence"/>
</dbReference>
<dbReference type="GO" id="GO:0016491">
    <property type="term" value="F:oxidoreductase activity"/>
    <property type="evidence" value="ECO:0007669"/>
    <property type="project" value="InterPro"/>
</dbReference>
<dbReference type="RefSeq" id="WP_004630925.1">
    <property type="nucleotide sequence ID" value="NZ_AORV01000072.1"/>
</dbReference>
<dbReference type="Gene3D" id="3.40.109.10">
    <property type="entry name" value="NADH Oxidase"/>
    <property type="match status" value="1"/>
</dbReference>
<dbReference type="SUPFAM" id="SSF55469">
    <property type="entry name" value="FMN-dependent nitroreductase-like"/>
    <property type="match status" value="1"/>
</dbReference>
<dbReference type="Pfam" id="PF00881">
    <property type="entry name" value="Nitroreductase"/>
    <property type="match status" value="1"/>
</dbReference>
<sequence length="33" mass="4025">MDVFEVMKNRRSIREYDNIPIEKDKLVQILEAM</sequence>
<evidence type="ECO:0000259" key="1">
    <source>
        <dbReference type="Pfam" id="PF00881"/>
    </source>
</evidence>
<keyword evidence="3" id="KW-1185">Reference proteome</keyword>
<dbReference type="InterPro" id="IPR029479">
    <property type="entry name" value="Nitroreductase"/>
</dbReference>
<dbReference type="InterPro" id="IPR000415">
    <property type="entry name" value="Nitroreductase-like"/>
</dbReference>
<evidence type="ECO:0000313" key="2">
    <source>
        <dbReference type="EMBL" id="EMS69165.1"/>
    </source>
</evidence>